<dbReference type="PANTHER" id="PTHR43591">
    <property type="entry name" value="METHYLTRANSFERASE"/>
    <property type="match status" value="1"/>
</dbReference>
<organism evidence="2 3">
    <name type="scientific">Virgibacillus sediminis</name>
    <dbReference type="NCBI Taxonomy" id="202260"/>
    <lineage>
        <taxon>Bacteria</taxon>
        <taxon>Bacillati</taxon>
        <taxon>Bacillota</taxon>
        <taxon>Bacilli</taxon>
        <taxon>Bacillales</taxon>
        <taxon>Bacillaceae</taxon>
        <taxon>Virgibacillus</taxon>
    </lineage>
</organism>
<reference evidence="3" key="1">
    <citation type="journal article" date="2019" name="Int. J. Syst. Evol. Microbiol.">
        <title>The Global Catalogue of Microorganisms (GCM) 10K type strain sequencing project: providing services to taxonomists for standard genome sequencing and annotation.</title>
        <authorList>
            <consortium name="The Broad Institute Genomics Platform"/>
            <consortium name="The Broad Institute Genome Sequencing Center for Infectious Disease"/>
            <person name="Wu L."/>
            <person name="Ma J."/>
        </authorList>
    </citation>
    <scope>NUCLEOTIDE SEQUENCE [LARGE SCALE GENOMIC DNA]</scope>
    <source>
        <strain evidence="3">KCTC 13193</strain>
    </source>
</reference>
<accession>A0ABV7A4E9</accession>
<dbReference type="RefSeq" id="WP_390304112.1">
    <property type="nucleotide sequence ID" value="NZ_JBHRRZ010000010.1"/>
</dbReference>
<dbReference type="InterPro" id="IPR013216">
    <property type="entry name" value="Methyltransf_11"/>
</dbReference>
<keyword evidence="2" id="KW-0808">Transferase</keyword>
<dbReference type="GO" id="GO:0032259">
    <property type="term" value="P:methylation"/>
    <property type="evidence" value="ECO:0007669"/>
    <property type="project" value="UniProtKB-KW"/>
</dbReference>
<name>A0ABV7A4E9_9BACI</name>
<dbReference type="EC" id="2.1.1.64" evidence="2"/>
<dbReference type="PANTHER" id="PTHR43591:SF24">
    <property type="entry name" value="2-METHOXY-6-POLYPRENYL-1,4-BENZOQUINOL METHYLASE, MITOCHONDRIAL"/>
    <property type="match status" value="1"/>
</dbReference>
<keyword evidence="2" id="KW-0489">Methyltransferase</keyword>
<dbReference type="Pfam" id="PF08241">
    <property type="entry name" value="Methyltransf_11"/>
    <property type="match status" value="1"/>
</dbReference>
<dbReference type="EMBL" id="JBHRRZ010000010">
    <property type="protein sequence ID" value="MFC2947818.1"/>
    <property type="molecule type" value="Genomic_DNA"/>
</dbReference>
<dbReference type="Gene3D" id="3.40.50.150">
    <property type="entry name" value="Vaccinia Virus protein VP39"/>
    <property type="match status" value="1"/>
</dbReference>
<dbReference type="CDD" id="cd02440">
    <property type="entry name" value="AdoMet_MTases"/>
    <property type="match status" value="1"/>
</dbReference>
<dbReference type="GO" id="GO:0061542">
    <property type="term" value="F:3-demethylubiquinol 3-O-methyltransferase activity"/>
    <property type="evidence" value="ECO:0007669"/>
    <property type="project" value="UniProtKB-EC"/>
</dbReference>
<dbReference type="InterPro" id="IPR029063">
    <property type="entry name" value="SAM-dependent_MTases_sf"/>
</dbReference>
<evidence type="ECO:0000313" key="2">
    <source>
        <dbReference type="EMBL" id="MFC2947818.1"/>
    </source>
</evidence>
<dbReference type="SUPFAM" id="SSF53335">
    <property type="entry name" value="S-adenosyl-L-methionine-dependent methyltransferases"/>
    <property type="match status" value="1"/>
</dbReference>
<gene>
    <name evidence="2" type="ORF">ACFODW_05625</name>
</gene>
<sequence length="227" mass="25390">MDEFSWKREAETAWNDRASFWRSRSRDMWENGSRKDIVPFVEKHVPKGSKVLDIGCGDGYGSQKLYRSGYTVSGIDLSGEMIAAADRAGEGSISFREGDASNLPYEDGSHDAVMAINVLEWTESPLAALREMKRVLRDDGMVCAGILGPTAAPRTNSYPRLLGEKVICNTMMPWEFQQLAAEEGLEYMDGFGVFKQGVMDQHIRSLPLELKQSLTFMWVFMLQKAGG</sequence>
<proteinExistence type="predicted"/>
<protein>
    <submittedName>
        <fullName evidence="2">Class I SAM-dependent methyltransferase</fullName>
        <ecNumber evidence="2">2.1.1.222</ecNumber>
        <ecNumber evidence="2">2.1.1.64</ecNumber>
    </submittedName>
</protein>
<evidence type="ECO:0000259" key="1">
    <source>
        <dbReference type="Pfam" id="PF08241"/>
    </source>
</evidence>
<dbReference type="Proteomes" id="UP001595387">
    <property type="component" value="Unassembled WGS sequence"/>
</dbReference>
<dbReference type="GO" id="GO:0102208">
    <property type="term" value="F:2-polyprenyl-6-hydroxyphenol methylase activity"/>
    <property type="evidence" value="ECO:0007669"/>
    <property type="project" value="UniProtKB-EC"/>
</dbReference>
<feature type="domain" description="Methyltransferase type 11" evidence="1">
    <location>
        <begin position="52"/>
        <end position="143"/>
    </location>
</feature>
<keyword evidence="3" id="KW-1185">Reference proteome</keyword>
<evidence type="ECO:0000313" key="3">
    <source>
        <dbReference type="Proteomes" id="UP001595387"/>
    </source>
</evidence>
<comment type="caution">
    <text evidence="2">The sequence shown here is derived from an EMBL/GenBank/DDBJ whole genome shotgun (WGS) entry which is preliminary data.</text>
</comment>
<dbReference type="EC" id="2.1.1.222" evidence="2"/>